<accession>A0ABY0C854</accession>
<gene>
    <name evidence="9" type="ORF">ELQ93_01265</name>
</gene>
<evidence type="ECO:0000313" key="9">
    <source>
        <dbReference type="EMBL" id="RUQ85696.1"/>
    </source>
</evidence>
<keyword evidence="4" id="KW-0808">Transferase</keyword>
<feature type="transmembrane region" description="Helical" evidence="8">
    <location>
        <begin position="111"/>
        <end position="135"/>
    </location>
</feature>
<feature type="transmembrane region" description="Helical" evidence="8">
    <location>
        <begin position="240"/>
        <end position="263"/>
    </location>
</feature>
<dbReference type="Proteomes" id="UP000268291">
    <property type="component" value="Unassembled WGS sequence"/>
</dbReference>
<dbReference type="RefSeq" id="WP_127054209.1">
    <property type="nucleotide sequence ID" value="NZ_PYAU01000001.1"/>
</dbReference>
<reference evidence="9 10" key="1">
    <citation type="submission" date="2018-12" db="EMBL/GenBank/DDBJ databases">
        <authorList>
            <person name="hu s."/>
            <person name="Xu Y."/>
            <person name="Xu B."/>
            <person name="Li F."/>
        </authorList>
    </citation>
    <scope>NUCLEOTIDE SEQUENCE [LARGE SCALE GENOMIC DNA]</scope>
    <source>
        <strain evidence="9 10">KSW2-17</strain>
    </source>
</reference>
<evidence type="ECO:0000313" key="10">
    <source>
        <dbReference type="Proteomes" id="UP000268291"/>
    </source>
</evidence>
<evidence type="ECO:0000256" key="3">
    <source>
        <dbReference type="ARBA" id="ARBA00022676"/>
    </source>
</evidence>
<keyword evidence="10" id="KW-1185">Reference proteome</keyword>
<name>A0ABY0C854_9MICO</name>
<feature type="transmembrane region" description="Helical" evidence="8">
    <location>
        <begin position="408"/>
        <end position="430"/>
    </location>
</feature>
<evidence type="ECO:0000256" key="7">
    <source>
        <dbReference type="ARBA" id="ARBA00023136"/>
    </source>
</evidence>
<feature type="transmembrane region" description="Helical" evidence="8">
    <location>
        <begin position="21"/>
        <end position="41"/>
    </location>
</feature>
<evidence type="ECO:0000256" key="4">
    <source>
        <dbReference type="ARBA" id="ARBA00022679"/>
    </source>
</evidence>
<comment type="caution">
    <text evidence="9">The sequence shown here is derived from an EMBL/GenBank/DDBJ whole genome shotgun (WGS) entry which is preliminary data.</text>
</comment>
<keyword evidence="7 8" id="KW-0472">Membrane</keyword>
<evidence type="ECO:0008006" key="11">
    <source>
        <dbReference type="Google" id="ProtNLM"/>
    </source>
</evidence>
<keyword evidence="6 8" id="KW-1133">Transmembrane helix</keyword>
<dbReference type="PANTHER" id="PTHR33908:SF11">
    <property type="entry name" value="MEMBRANE PROTEIN"/>
    <property type="match status" value="1"/>
</dbReference>
<evidence type="ECO:0000256" key="5">
    <source>
        <dbReference type="ARBA" id="ARBA00022692"/>
    </source>
</evidence>
<organism evidence="9 10">
    <name type="scientific">Labedella gwakjiensis</name>
    <dbReference type="NCBI Taxonomy" id="390269"/>
    <lineage>
        <taxon>Bacteria</taxon>
        <taxon>Bacillati</taxon>
        <taxon>Actinomycetota</taxon>
        <taxon>Actinomycetes</taxon>
        <taxon>Micrococcales</taxon>
        <taxon>Microbacteriaceae</taxon>
        <taxon>Labedella</taxon>
    </lineage>
</organism>
<feature type="transmembrane region" description="Helical" evidence="8">
    <location>
        <begin position="442"/>
        <end position="461"/>
    </location>
</feature>
<evidence type="ECO:0000256" key="1">
    <source>
        <dbReference type="ARBA" id="ARBA00004651"/>
    </source>
</evidence>
<dbReference type="PANTHER" id="PTHR33908">
    <property type="entry name" value="MANNOSYLTRANSFERASE YKCB-RELATED"/>
    <property type="match status" value="1"/>
</dbReference>
<proteinExistence type="predicted"/>
<dbReference type="InterPro" id="IPR050297">
    <property type="entry name" value="LipidA_mod_glycosyltrf_83"/>
</dbReference>
<feature type="transmembrane region" description="Helical" evidence="8">
    <location>
        <begin position="351"/>
        <end position="370"/>
    </location>
</feature>
<feature type="transmembrane region" description="Helical" evidence="8">
    <location>
        <begin position="198"/>
        <end position="228"/>
    </location>
</feature>
<feature type="transmembrane region" description="Helical" evidence="8">
    <location>
        <begin position="382"/>
        <end position="401"/>
    </location>
</feature>
<evidence type="ECO:0000256" key="6">
    <source>
        <dbReference type="ARBA" id="ARBA00022989"/>
    </source>
</evidence>
<keyword evidence="2" id="KW-1003">Cell membrane</keyword>
<dbReference type="EMBL" id="RZGY01000001">
    <property type="protein sequence ID" value="RUQ85696.1"/>
    <property type="molecule type" value="Genomic_DNA"/>
</dbReference>
<sequence>MNTSGAAATASRGSATRRWTAVVVVSAMAVVLLASVARALMTEPLGGNDETAHLDYAYQVWLGRLPVFEDGVVLTPGFGSSPPVQWVAQHPPLFYVLLAPIVGPLVDGQHMFAAVIAARFANALVAAATVLAVWWAVRQCWPDARRLAAAAAVVTSLTGMIILVGGAVYNDLLASTFSALALGLAARMLRGGISWGTAAAAVLVAVGGMSTRLSLAVFVGVMVVAALLSARRGESTPRAWAMRIGTAFALVVAPVAAIGWFYLRNVRLTGGITGGHPDWAAENLGRVDRSAVEVVSDTRFWSGLFSIFRIDSPADGYAPWLLLLIPIGSAVVAAIVWAVRGRRSPVSRASVLVGVMVVGVTVVVVAMQISYVTTGGAANTRYALPLIALLAAAVAVGLTAWRRLAPVLLSLWAVGAAATYTASFSVPLPITTSPWAEGMKWAAYALSLAALAVCLVGFARLSARRDAEVSTVA</sequence>
<keyword evidence="3" id="KW-0328">Glycosyltransferase</keyword>
<evidence type="ECO:0000256" key="2">
    <source>
        <dbReference type="ARBA" id="ARBA00022475"/>
    </source>
</evidence>
<keyword evidence="5 8" id="KW-0812">Transmembrane</keyword>
<feature type="transmembrane region" description="Helical" evidence="8">
    <location>
        <begin position="317"/>
        <end position="339"/>
    </location>
</feature>
<feature type="transmembrane region" description="Helical" evidence="8">
    <location>
        <begin position="147"/>
        <end position="169"/>
    </location>
</feature>
<evidence type="ECO:0000256" key="8">
    <source>
        <dbReference type="SAM" id="Phobius"/>
    </source>
</evidence>
<protein>
    <recommendedName>
        <fullName evidence="11">Dolichyl-phosphate-mannose-protein mannosyltransferase</fullName>
    </recommendedName>
</protein>
<comment type="subcellular location">
    <subcellularLocation>
        <location evidence="1">Cell membrane</location>
        <topology evidence="1">Multi-pass membrane protein</topology>
    </subcellularLocation>
</comment>